<dbReference type="Proteomes" id="UP000249402">
    <property type="component" value="Unassembled WGS sequence"/>
</dbReference>
<dbReference type="GO" id="GO:0061630">
    <property type="term" value="F:ubiquitin protein ligase activity"/>
    <property type="evidence" value="ECO:0007669"/>
    <property type="project" value="InterPro"/>
</dbReference>
<dbReference type="OrthoDB" id="2122982at2759"/>
<dbReference type="InterPro" id="IPR013083">
    <property type="entry name" value="Znf_RING/FYVE/PHD"/>
</dbReference>
<dbReference type="InterPro" id="IPR001841">
    <property type="entry name" value="Znf_RING"/>
</dbReference>
<evidence type="ECO:0000256" key="2">
    <source>
        <dbReference type="SAM" id="MobiDB-lite"/>
    </source>
</evidence>
<keyword evidence="1" id="KW-0863">Zinc-finger</keyword>
<dbReference type="GeneID" id="37229666"/>
<evidence type="ECO:0000256" key="1">
    <source>
        <dbReference type="PROSITE-ProRule" id="PRU00175"/>
    </source>
</evidence>
<proteinExistence type="predicted"/>
<feature type="domain" description="SWIM-type" evidence="4">
    <location>
        <begin position="157"/>
        <end position="189"/>
    </location>
</feature>
<feature type="compositionally biased region" description="Low complexity" evidence="2">
    <location>
        <begin position="14"/>
        <end position="30"/>
    </location>
</feature>
<dbReference type="SUPFAM" id="SSF57850">
    <property type="entry name" value="RING/U-box"/>
    <property type="match status" value="1"/>
</dbReference>
<dbReference type="EMBL" id="KZ824420">
    <property type="protein sequence ID" value="RAL05743.1"/>
    <property type="molecule type" value="Genomic_DNA"/>
</dbReference>
<dbReference type="VEuPathDB" id="FungiDB:BO80DRAFT_79884"/>
<dbReference type="PANTHER" id="PTHR21540:SF0">
    <property type="entry name" value="PHD FAMILY PROTEIN"/>
    <property type="match status" value="1"/>
</dbReference>
<dbReference type="Pfam" id="PF13639">
    <property type="entry name" value="zf-RING_2"/>
    <property type="match status" value="1"/>
</dbReference>
<dbReference type="InterPro" id="IPR039903">
    <property type="entry name" value="Zswim2"/>
</dbReference>
<evidence type="ECO:0000259" key="4">
    <source>
        <dbReference type="PROSITE" id="PS50966"/>
    </source>
</evidence>
<keyword evidence="6" id="KW-1185">Reference proteome</keyword>
<reference evidence="5 6" key="1">
    <citation type="submission" date="2018-02" db="EMBL/GenBank/DDBJ databases">
        <title>The genomes of Aspergillus section Nigri reveals drivers in fungal speciation.</title>
        <authorList>
            <consortium name="DOE Joint Genome Institute"/>
            <person name="Vesth T.C."/>
            <person name="Nybo J."/>
            <person name="Theobald S."/>
            <person name="Brandl J."/>
            <person name="Frisvad J.C."/>
            <person name="Nielsen K.F."/>
            <person name="Lyhne E.K."/>
            <person name="Kogle M.E."/>
            <person name="Kuo A."/>
            <person name="Riley R."/>
            <person name="Clum A."/>
            <person name="Nolan M."/>
            <person name="Lipzen A."/>
            <person name="Salamov A."/>
            <person name="Henrissat B."/>
            <person name="Wiebenga A."/>
            <person name="De vries R.P."/>
            <person name="Grigoriev I.V."/>
            <person name="Mortensen U.H."/>
            <person name="Andersen M.R."/>
            <person name="Baker S.E."/>
        </authorList>
    </citation>
    <scope>NUCLEOTIDE SEQUENCE [LARGE SCALE GENOMIC DNA]</scope>
    <source>
        <strain evidence="5 6">CBS 121593</strain>
    </source>
</reference>
<sequence length="354" mass="39569">MGAARPTPSRQQHVSPSTPTRTRVSRPRTVASTLASSKRKRTADEQTVTSSASTKKPRRSAPKVPTSNSIEVVDLTGDTPSPPRKRARAQAQASTSTDEPAPERRARRFRAHPPRTYLERAARALTQRMFVVGHTVTDVDDAPEVCFDIVGTTGNIYKTTIGKVPTCSCPDAQKGNQCKHICYVLVKALRAPQHLQYQLAFLSSELRDIYQGSPISREPEVEENKDGNRKPIEGDCPICFMEFEPDKEEIVWCRAACGNNIHQTCFQKWAATQQAQGVRCVYCRSPWQADTSNMNLDKLVKQGTISSDGYVNVADQVGLSGVRDYSTYHSFWVHRQSYPYGSRRGRNSWRYGGM</sequence>
<evidence type="ECO:0000259" key="3">
    <source>
        <dbReference type="PROSITE" id="PS50089"/>
    </source>
</evidence>
<dbReference type="GO" id="GO:0008270">
    <property type="term" value="F:zinc ion binding"/>
    <property type="evidence" value="ECO:0007669"/>
    <property type="project" value="UniProtKB-KW"/>
</dbReference>
<dbReference type="RefSeq" id="XP_025580070.1">
    <property type="nucleotide sequence ID" value="XM_025724801.1"/>
</dbReference>
<dbReference type="Pfam" id="PF04434">
    <property type="entry name" value="SWIM"/>
    <property type="match status" value="1"/>
</dbReference>
<accession>A0A395HE51</accession>
<evidence type="ECO:0000313" key="6">
    <source>
        <dbReference type="Proteomes" id="UP000249402"/>
    </source>
</evidence>
<dbReference type="InterPro" id="IPR007527">
    <property type="entry name" value="Znf_SWIM"/>
</dbReference>
<dbReference type="Gene3D" id="3.30.40.10">
    <property type="entry name" value="Zinc/RING finger domain, C3HC4 (zinc finger)"/>
    <property type="match status" value="1"/>
</dbReference>
<protein>
    <submittedName>
        <fullName evidence="5">RING finger domain protein</fullName>
    </submittedName>
</protein>
<keyword evidence="1" id="KW-0479">Metal-binding</keyword>
<feature type="compositionally biased region" description="Polar residues" evidence="2">
    <location>
        <begin position="45"/>
        <end position="54"/>
    </location>
</feature>
<dbReference type="PROSITE" id="PS50966">
    <property type="entry name" value="ZF_SWIM"/>
    <property type="match status" value="1"/>
</dbReference>
<name>A0A395HE51_9EURO</name>
<feature type="domain" description="RING-type" evidence="3">
    <location>
        <begin position="236"/>
        <end position="284"/>
    </location>
</feature>
<keyword evidence="1" id="KW-0862">Zinc</keyword>
<evidence type="ECO:0000313" key="5">
    <source>
        <dbReference type="EMBL" id="RAL05743.1"/>
    </source>
</evidence>
<gene>
    <name evidence="5" type="ORF">BO80DRAFT_79884</name>
</gene>
<dbReference type="CDD" id="cd16494">
    <property type="entry name" value="RING-CH-C4HC3_ZSWM2"/>
    <property type="match status" value="1"/>
</dbReference>
<feature type="region of interest" description="Disordered" evidence="2">
    <location>
        <begin position="1"/>
        <end position="106"/>
    </location>
</feature>
<dbReference type="PROSITE" id="PS50089">
    <property type="entry name" value="ZF_RING_2"/>
    <property type="match status" value="1"/>
</dbReference>
<dbReference type="PANTHER" id="PTHR21540">
    <property type="entry name" value="RING FINGER AND SWIM DOMAIN-CONTAINING PROTEIN 2"/>
    <property type="match status" value="1"/>
</dbReference>
<dbReference type="AlphaFoldDB" id="A0A395HE51"/>
<dbReference type="STRING" id="1448316.A0A395HE51"/>
<organism evidence="5 6">
    <name type="scientific">Aspergillus ibericus CBS 121593</name>
    <dbReference type="NCBI Taxonomy" id="1448316"/>
    <lineage>
        <taxon>Eukaryota</taxon>
        <taxon>Fungi</taxon>
        <taxon>Dikarya</taxon>
        <taxon>Ascomycota</taxon>
        <taxon>Pezizomycotina</taxon>
        <taxon>Eurotiomycetes</taxon>
        <taxon>Eurotiomycetidae</taxon>
        <taxon>Eurotiales</taxon>
        <taxon>Aspergillaceae</taxon>
        <taxon>Aspergillus</taxon>
        <taxon>Aspergillus subgen. Circumdati</taxon>
    </lineage>
</organism>